<name>A0A1F4W1W3_UNCKA</name>
<dbReference type="InterPro" id="IPR013519">
    <property type="entry name" value="Int_alpha_beta-p"/>
</dbReference>
<dbReference type="Gene3D" id="2.130.10.130">
    <property type="entry name" value="Integrin alpha, N-terminal"/>
    <property type="match status" value="3"/>
</dbReference>
<dbReference type="InterPro" id="IPR028994">
    <property type="entry name" value="Integrin_alpha_N"/>
</dbReference>
<evidence type="ECO:0000313" key="7">
    <source>
        <dbReference type="Proteomes" id="UP000176614"/>
    </source>
</evidence>
<dbReference type="PANTHER" id="PTHR23221:SF7">
    <property type="entry name" value="PHOSPHATIDYLINOSITOL-GLYCAN-SPECIFIC PHOSPHOLIPASE D"/>
    <property type="match status" value="1"/>
</dbReference>
<dbReference type="SUPFAM" id="SSF69318">
    <property type="entry name" value="Integrin alpha N-terminal domain"/>
    <property type="match status" value="2"/>
</dbReference>
<gene>
    <name evidence="6" type="ORF">A2264_01595</name>
</gene>
<dbReference type="GO" id="GO:0005615">
    <property type="term" value="C:extracellular space"/>
    <property type="evidence" value="ECO:0007669"/>
    <property type="project" value="TreeGrafter"/>
</dbReference>
<evidence type="ECO:0000313" key="6">
    <source>
        <dbReference type="EMBL" id="OGC63402.1"/>
    </source>
</evidence>
<evidence type="ECO:0000256" key="1">
    <source>
        <dbReference type="ARBA" id="ARBA00022729"/>
    </source>
</evidence>
<proteinExistence type="predicted"/>
<keyword evidence="3" id="KW-0378">Hydrolase</keyword>
<evidence type="ECO:0000256" key="4">
    <source>
        <dbReference type="ARBA" id="ARBA00023180"/>
    </source>
</evidence>
<evidence type="ECO:0000256" key="2">
    <source>
        <dbReference type="ARBA" id="ARBA00022737"/>
    </source>
</evidence>
<dbReference type="EMBL" id="MEVT01000006">
    <property type="protein sequence ID" value="OGC63402.1"/>
    <property type="molecule type" value="Genomic_DNA"/>
</dbReference>
<dbReference type="Pfam" id="PF13517">
    <property type="entry name" value="FG-GAP_3"/>
    <property type="match status" value="1"/>
</dbReference>
<dbReference type="GO" id="GO:0004621">
    <property type="term" value="F:glycosylphosphatidylinositol phospholipase D activity"/>
    <property type="evidence" value="ECO:0007669"/>
    <property type="project" value="TreeGrafter"/>
</dbReference>
<feature type="signal peptide" evidence="5">
    <location>
        <begin position="1"/>
        <end position="27"/>
    </location>
</feature>
<dbReference type="AlphaFoldDB" id="A0A1F4W1W3"/>
<dbReference type="GO" id="GO:0031012">
    <property type="term" value="C:extracellular matrix"/>
    <property type="evidence" value="ECO:0007669"/>
    <property type="project" value="TreeGrafter"/>
</dbReference>
<dbReference type="InterPro" id="IPR013517">
    <property type="entry name" value="FG-GAP"/>
</dbReference>
<feature type="chain" id="PRO_5009515047" description="FG-GAP repeat protein" evidence="5">
    <location>
        <begin position="28"/>
        <end position="559"/>
    </location>
</feature>
<evidence type="ECO:0000256" key="3">
    <source>
        <dbReference type="ARBA" id="ARBA00022801"/>
    </source>
</evidence>
<keyword evidence="2" id="KW-0677">Repeat</keyword>
<reference evidence="6 7" key="1">
    <citation type="journal article" date="2016" name="Nat. Commun.">
        <title>Thousands of microbial genomes shed light on interconnected biogeochemical processes in an aquifer system.</title>
        <authorList>
            <person name="Anantharaman K."/>
            <person name="Brown C.T."/>
            <person name="Hug L.A."/>
            <person name="Sharon I."/>
            <person name="Castelle C.J."/>
            <person name="Probst A.J."/>
            <person name="Thomas B.C."/>
            <person name="Singh A."/>
            <person name="Wilkins M.J."/>
            <person name="Karaoz U."/>
            <person name="Brodie E.L."/>
            <person name="Williams K.H."/>
            <person name="Hubbard S.S."/>
            <person name="Banfield J.F."/>
        </authorList>
    </citation>
    <scope>NUCLEOTIDE SEQUENCE [LARGE SCALE GENOMIC DNA]</scope>
</reference>
<comment type="caution">
    <text evidence="6">The sequence shown here is derived from an EMBL/GenBank/DDBJ whole genome shotgun (WGS) entry which is preliminary data.</text>
</comment>
<protein>
    <recommendedName>
        <fullName evidence="8">FG-GAP repeat protein</fullName>
    </recommendedName>
</protein>
<evidence type="ECO:0008006" key="8">
    <source>
        <dbReference type="Google" id="ProtNLM"/>
    </source>
</evidence>
<dbReference type="PANTHER" id="PTHR23221">
    <property type="entry name" value="GLYCOSYLPHOSPHATIDYLINOSITOL PHOSPHOLIPASE D"/>
    <property type="match status" value="1"/>
</dbReference>
<keyword evidence="4" id="KW-0325">Glycoprotein</keyword>
<feature type="non-terminal residue" evidence="6">
    <location>
        <position position="559"/>
    </location>
</feature>
<accession>A0A1F4W1W3</accession>
<sequence>MKCNLKPCLKCVVAVLAIFLVNTNSLATPSIELKQSAGPLLPSAGSNFSWYISYDIAGDFNGDGYIDFVLADPTASSNRGKLYYFQTSSNGTLATSPTATVTGVLGDFNMGYEIDKGDLNKDGVDDLIVGNPWYGNQTTGAQGRIEIYYGGDSLLNGIDAILQGEFGKMDSLGYANKVLDFNMDGNLDIIGFSRSYTNPTLTGRLSLYLGPIQNFQSPSSTYVFPEVGSFSGSYGELQITNANEDAYPDIVIGQPYDGTLYSNAGALGVFYGNSSGVLSRDARYFGPSAGAIYTWLVNKARDFFGHGTDGILATGTGETSFRLYKSTDLSTLERTYTQENAADGYGRHALGIGDLDNDGYGEMLIGAWGYASNARKGKVYLYQGGTSSPASPFWTNLGQSNLDRYSIPIDVGDFEGDGWGDFGVVAYGYSAGASKAKLYLYSVTHGTPTIDLSNNDVIETGRLTGTATDTNVAFTVSGIQWNTSNTTYGAWTACTADDGTFDSGTEKFTCDVSSLGDNIGTIYVRSYDQNTVYMPTNLFALYPNKLDSELELGLNKQDR</sequence>
<dbReference type="Proteomes" id="UP000176614">
    <property type="component" value="Unassembled WGS sequence"/>
</dbReference>
<organism evidence="6 7">
    <name type="scientific">candidate division WWE3 bacterium RIFOXYA2_FULL_46_9</name>
    <dbReference type="NCBI Taxonomy" id="1802636"/>
    <lineage>
        <taxon>Bacteria</taxon>
        <taxon>Katanobacteria</taxon>
    </lineage>
</organism>
<evidence type="ECO:0000256" key="5">
    <source>
        <dbReference type="SAM" id="SignalP"/>
    </source>
</evidence>
<dbReference type="PROSITE" id="PS51470">
    <property type="entry name" value="FG_GAP"/>
    <property type="match status" value="2"/>
</dbReference>
<dbReference type="SMART" id="SM00191">
    <property type="entry name" value="Int_alpha"/>
    <property type="match status" value="3"/>
</dbReference>
<keyword evidence="1 5" id="KW-0732">Signal</keyword>